<keyword evidence="3" id="KW-1185">Reference proteome</keyword>
<dbReference type="AlphaFoldDB" id="A0A2V3J3C1"/>
<protein>
    <submittedName>
        <fullName evidence="2">Uncharacterized protein</fullName>
    </submittedName>
</protein>
<dbReference type="Proteomes" id="UP000247409">
    <property type="component" value="Unassembled WGS sequence"/>
</dbReference>
<name>A0A2V3J3C1_9FLOR</name>
<feature type="region of interest" description="Disordered" evidence="1">
    <location>
        <begin position="1"/>
        <end position="24"/>
    </location>
</feature>
<dbReference type="EMBL" id="NBIV01000010">
    <property type="protein sequence ID" value="PXF48941.1"/>
    <property type="molecule type" value="Genomic_DNA"/>
</dbReference>
<dbReference type="Gene3D" id="1.20.910.10">
    <property type="entry name" value="Heme oxygenase-like"/>
    <property type="match status" value="1"/>
</dbReference>
<dbReference type="InterPro" id="IPR016084">
    <property type="entry name" value="Haem_Oase-like_multi-hlx"/>
</dbReference>
<reference evidence="2 3" key="1">
    <citation type="journal article" date="2018" name="Mol. Biol. Evol.">
        <title>Analysis of the draft genome of the red seaweed Gracilariopsis chorda provides insights into genome size evolution in Rhodophyta.</title>
        <authorList>
            <person name="Lee J."/>
            <person name="Yang E.C."/>
            <person name="Graf L."/>
            <person name="Yang J.H."/>
            <person name="Qiu H."/>
            <person name="Zel Zion U."/>
            <person name="Chan C.X."/>
            <person name="Stephens T.G."/>
            <person name="Weber A.P.M."/>
            <person name="Boo G.H."/>
            <person name="Boo S.M."/>
            <person name="Kim K.M."/>
            <person name="Shin Y."/>
            <person name="Jung M."/>
            <person name="Lee S.J."/>
            <person name="Yim H.S."/>
            <person name="Lee J.H."/>
            <person name="Bhattacharya D."/>
            <person name="Yoon H.S."/>
        </authorList>
    </citation>
    <scope>NUCLEOTIDE SEQUENCE [LARGE SCALE GENOMIC DNA]</scope>
    <source>
        <strain evidence="2 3">SKKU-2015</strain>
        <tissue evidence="2">Whole body</tissue>
    </source>
</reference>
<comment type="caution">
    <text evidence="2">The sequence shown here is derived from an EMBL/GenBank/DDBJ whole genome shotgun (WGS) entry which is preliminary data.</text>
</comment>
<gene>
    <name evidence="2" type="ORF">BWQ96_01283</name>
</gene>
<evidence type="ECO:0000313" key="3">
    <source>
        <dbReference type="Proteomes" id="UP000247409"/>
    </source>
</evidence>
<accession>A0A2V3J3C1</accession>
<dbReference type="OrthoDB" id="10381901at2759"/>
<evidence type="ECO:0000256" key="1">
    <source>
        <dbReference type="SAM" id="MobiDB-lite"/>
    </source>
</evidence>
<organism evidence="2 3">
    <name type="scientific">Gracilariopsis chorda</name>
    <dbReference type="NCBI Taxonomy" id="448386"/>
    <lineage>
        <taxon>Eukaryota</taxon>
        <taxon>Rhodophyta</taxon>
        <taxon>Florideophyceae</taxon>
        <taxon>Rhodymeniophycidae</taxon>
        <taxon>Gracilariales</taxon>
        <taxon>Gracilariaceae</taxon>
        <taxon>Gracilariopsis</taxon>
    </lineage>
</organism>
<proteinExistence type="predicted"/>
<evidence type="ECO:0000313" key="2">
    <source>
        <dbReference type="EMBL" id="PXF48941.1"/>
    </source>
</evidence>
<sequence length="279" mass="31394">MQNRRQRSSSAAASSPFALQKKEDQEQDTIPNVLVEKQVRFVDNWILKYHNEWSGLTLNTFYQDLSKCALSAPQYTRWLLDITSTSIAVVEGAKRTADIVRASVPDIEFPLLRIATEDARFLTEFAILWGLDINSDARLSSPGARLVQLIEASTAPDAPPAVAITAIWAYMLATWQSWELCCSRGEPIPAQFERIAQHITRKDTFEGIDETERILDRLFKSPEVGDQFEKAGKTFEEIARRSAAVLEHTTLMSDESNIPVCTCGRKGHYPGQCTFKSHI</sequence>